<dbReference type="RefSeq" id="WP_198823127.1">
    <property type="nucleotide sequence ID" value="NZ_JAEKCZ010000042.1"/>
</dbReference>
<feature type="chain" id="PRO_5034998987" evidence="1">
    <location>
        <begin position="24"/>
        <end position="304"/>
    </location>
</feature>
<dbReference type="AlphaFoldDB" id="A0A8I1FSL4"/>
<organism evidence="3 4">
    <name type="scientific">Pseudomonas psychrophila</name>
    <dbReference type="NCBI Taxonomy" id="122355"/>
    <lineage>
        <taxon>Bacteria</taxon>
        <taxon>Pseudomonadati</taxon>
        <taxon>Pseudomonadota</taxon>
        <taxon>Gammaproteobacteria</taxon>
        <taxon>Pseudomonadales</taxon>
        <taxon>Pseudomonadaceae</taxon>
        <taxon>Pseudomonas</taxon>
    </lineage>
</organism>
<evidence type="ECO:0000313" key="4">
    <source>
        <dbReference type="Proteomes" id="UP000658390"/>
    </source>
</evidence>
<evidence type="ECO:0000259" key="2">
    <source>
        <dbReference type="Pfam" id="PF01464"/>
    </source>
</evidence>
<dbReference type="Proteomes" id="UP000658390">
    <property type="component" value="Unassembled WGS sequence"/>
</dbReference>
<evidence type="ECO:0000313" key="3">
    <source>
        <dbReference type="EMBL" id="MBJ2259972.1"/>
    </source>
</evidence>
<dbReference type="Pfam" id="PF01464">
    <property type="entry name" value="SLT"/>
    <property type="match status" value="1"/>
</dbReference>
<protein>
    <submittedName>
        <fullName evidence="3">Lytic transglycosylase domain-containing protein</fullName>
    </submittedName>
</protein>
<keyword evidence="1" id="KW-0732">Signal</keyword>
<comment type="caution">
    <text evidence="3">The sequence shown here is derived from an EMBL/GenBank/DDBJ whole genome shotgun (WGS) entry which is preliminary data.</text>
</comment>
<dbReference type="InterPro" id="IPR023346">
    <property type="entry name" value="Lysozyme-like_dom_sf"/>
</dbReference>
<dbReference type="InterPro" id="IPR008258">
    <property type="entry name" value="Transglycosylase_SLT_dom_1"/>
</dbReference>
<feature type="signal peptide" evidence="1">
    <location>
        <begin position="1"/>
        <end position="23"/>
    </location>
</feature>
<feature type="domain" description="Transglycosylase SLT" evidence="2">
    <location>
        <begin position="37"/>
        <end position="137"/>
    </location>
</feature>
<accession>A0A8I1FSL4</accession>
<gene>
    <name evidence="3" type="ORF">JFT45_26095</name>
</gene>
<reference evidence="3" key="1">
    <citation type="submission" date="2020-12" db="EMBL/GenBank/DDBJ databases">
        <title>Antibiotic resistance and phylogeny of Pseudomonas spp. isolated over three decades from chicken meat in the Norwegian food chain.</title>
        <authorList>
            <person name="Moen B."/>
        </authorList>
    </citation>
    <scope>NUCLEOTIDE SEQUENCE</scope>
    <source>
        <strain evidence="3">MF6762</strain>
    </source>
</reference>
<proteinExistence type="predicted"/>
<dbReference type="EMBL" id="JAEKCZ010000042">
    <property type="protein sequence ID" value="MBJ2259972.1"/>
    <property type="molecule type" value="Genomic_DNA"/>
</dbReference>
<name>A0A8I1FSL4_9PSED</name>
<dbReference type="SUPFAM" id="SSF53955">
    <property type="entry name" value="Lysozyme-like"/>
    <property type="match status" value="1"/>
</dbReference>
<sequence length="304" mass="32503">MQKLPKFAVTLLALACTLGQAWADEQAPVPFSELAVKCAPTVHPQTLKSLIGNESTYNPYAIGVVDGRLERQPKSLREAVATAERLEREGFRFSVGIGQLLVTNMRALGLSYAQAFEPCRNLQAISELMVKNYTKALTANPNPQEALRDSLSMYYSGNPVRGYRPDKEGDLSYVQKVVVGALNPSSADPIVPAVEATAGDEAIPVAVASPGARKTPVRARTASSKHSDPWVIVTDENGQAPQPAQQAAMKPASPEQSRIQVALDTGDAAPVEQFQRFADPKPAAALASGQGQAQVEPSFVQIIN</sequence>
<evidence type="ECO:0000256" key="1">
    <source>
        <dbReference type="SAM" id="SignalP"/>
    </source>
</evidence>
<dbReference type="CDD" id="cd16892">
    <property type="entry name" value="LT_VirB1-like"/>
    <property type="match status" value="1"/>
</dbReference>